<protein>
    <recommendedName>
        <fullName evidence="3">E3 ubiquitin-protein ligase HERC2</fullName>
    </recommendedName>
</protein>
<gene>
    <name evidence="1" type="ORF">AK812_SmicGene14917</name>
</gene>
<evidence type="ECO:0000313" key="2">
    <source>
        <dbReference type="Proteomes" id="UP000186817"/>
    </source>
</evidence>
<comment type="caution">
    <text evidence="1">The sequence shown here is derived from an EMBL/GenBank/DDBJ whole genome shotgun (WGS) entry which is preliminary data.</text>
</comment>
<dbReference type="AlphaFoldDB" id="A0A1Q9E4A1"/>
<name>A0A1Q9E4A1_SYMMI</name>
<dbReference type="EMBL" id="LSRX01000269">
    <property type="protein sequence ID" value="OLQ02248.1"/>
    <property type="molecule type" value="Genomic_DNA"/>
</dbReference>
<evidence type="ECO:0000313" key="1">
    <source>
        <dbReference type="EMBL" id="OLQ02248.1"/>
    </source>
</evidence>
<proteinExistence type="predicted"/>
<accession>A0A1Q9E4A1</accession>
<dbReference type="InterPro" id="IPR009091">
    <property type="entry name" value="RCC1/BLIP-II"/>
</dbReference>
<keyword evidence="2" id="KW-1185">Reference proteome</keyword>
<dbReference type="Gene3D" id="2.130.10.30">
    <property type="entry name" value="Regulator of chromosome condensation 1/beta-lactamase-inhibitor protein II"/>
    <property type="match status" value="2"/>
</dbReference>
<dbReference type="SUPFAM" id="SSF50985">
    <property type="entry name" value="RCC1/BLIP-II"/>
    <property type="match status" value="1"/>
</dbReference>
<organism evidence="1 2">
    <name type="scientific">Symbiodinium microadriaticum</name>
    <name type="common">Dinoflagellate</name>
    <name type="synonym">Zooxanthella microadriatica</name>
    <dbReference type="NCBI Taxonomy" id="2951"/>
    <lineage>
        <taxon>Eukaryota</taxon>
        <taxon>Sar</taxon>
        <taxon>Alveolata</taxon>
        <taxon>Dinophyceae</taxon>
        <taxon>Suessiales</taxon>
        <taxon>Symbiodiniaceae</taxon>
        <taxon>Symbiodinium</taxon>
    </lineage>
</organism>
<dbReference type="OrthoDB" id="432401at2759"/>
<reference evidence="1 2" key="1">
    <citation type="submission" date="2016-02" db="EMBL/GenBank/DDBJ databases">
        <title>Genome analysis of coral dinoflagellate symbionts highlights evolutionary adaptations to a symbiotic lifestyle.</title>
        <authorList>
            <person name="Aranda M."/>
            <person name="Li Y."/>
            <person name="Liew Y.J."/>
            <person name="Baumgarten S."/>
            <person name="Simakov O."/>
            <person name="Wilson M."/>
            <person name="Piel J."/>
            <person name="Ashoor H."/>
            <person name="Bougouffa S."/>
            <person name="Bajic V.B."/>
            <person name="Ryu T."/>
            <person name="Ravasi T."/>
            <person name="Bayer T."/>
            <person name="Micklem G."/>
            <person name="Kim H."/>
            <person name="Bhak J."/>
            <person name="Lajeunesse T.C."/>
            <person name="Voolstra C.R."/>
        </authorList>
    </citation>
    <scope>NUCLEOTIDE SEQUENCE [LARGE SCALE GENOMIC DNA]</scope>
    <source>
        <strain evidence="1 2">CCMP2467</strain>
    </source>
</reference>
<sequence length="334" mass="35031">MLGDGSVVTRGIARFGGDSSSVRGQLKDVQLIKACGGTFAAILMDVSIDKLQNAQQIQASGAAFAVILDFHDGSVVTWGQGEACGHGTLKNVQQIHASVVSFAATLGSGSVLTWGDSTKVQAKALAGKDWLFMDYGRAGLDSEGACLVMAVQGFSTNSDTGTGLTRPVYWQRGAWAMIVKAGSSELALSGLLYGPEQTPAAADRMASAVIAEHTRVDWGSRLHLRQLKNVQQIQASDSAFAAILGDGSVVTWGNPEYGGDSSSVQDQLKNVRQIRASGGAFAAILSDGSIVTWGPASNGGDSSSMQDTNLCAIHAKRVTIMPKVTPKKELQWRL</sequence>
<evidence type="ECO:0008006" key="3">
    <source>
        <dbReference type="Google" id="ProtNLM"/>
    </source>
</evidence>
<dbReference type="Proteomes" id="UP000186817">
    <property type="component" value="Unassembled WGS sequence"/>
</dbReference>